<protein>
    <submittedName>
        <fullName evidence="1">Uncharacterized protein</fullName>
    </submittedName>
</protein>
<proteinExistence type="predicted"/>
<name>A0A919IU95_9ACTN</name>
<keyword evidence="2" id="KW-1185">Reference proteome</keyword>
<evidence type="ECO:0000313" key="2">
    <source>
        <dbReference type="Proteomes" id="UP000598174"/>
    </source>
</evidence>
<accession>A0A919IU95</accession>
<sequence>MSTFELWQPLSARQSGNEQWYEKVSPALATGLREWLFRAGHDVDRSDLERVPVRLGLRVDWEPGPYDEDSDPPTFRDRRTRVSHSLASVAPDRALLDLVDAYLDLLPARSPAPKATDSMPLRIVAAMSAIKPDHRKNLQQHLNDARLIYTISKDGRRLVRRTDPASALALDDACNALDQMPASGSAADFLRSAWTATSALHPDAPRAYSDAIKAVEAAAHSVVEPSNTKATLGTMLGELRKLPYRFTAGVGQPGTSAGIESVIAMMDVLWKGQTSRHGGQRPTVWETVEQARAAVHLAGTLVTWFATGIIQRQP</sequence>
<reference evidence="1" key="1">
    <citation type="submission" date="2021-01" db="EMBL/GenBank/DDBJ databases">
        <title>Whole genome shotgun sequence of Actinoplanes ferrugineus NBRC 15555.</title>
        <authorList>
            <person name="Komaki H."/>
            <person name="Tamura T."/>
        </authorList>
    </citation>
    <scope>NUCLEOTIDE SEQUENCE</scope>
    <source>
        <strain evidence="1">NBRC 15555</strain>
    </source>
</reference>
<comment type="caution">
    <text evidence="1">The sequence shown here is derived from an EMBL/GenBank/DDBJ whole genome shotgun (WGS) entry which is preliminary data.</text>
</comment>
<dbReference type="AlphaFoldDB" id="A0A919IU95"/>
<evidence type="ECO:0000313" key="1">
    <source>
        <dbReference type="EMBL" id="GIE08198.1"/>
    </source>
</evidence>
<gene>
    <name evidence="1" type="ORF">Afe05nite_00380</name>
</gene>
<organism evidence="1 2">
    <name type="scientific">Paractinoplanes ferrugineus</name>
    <dbReference type="NCBI Taxonomy" id="113564"/>
    <lineage>
        <taxon>Bacteria</taxon>
        <taxon>Bacillati</taxon>
        <taxon>Actinomycetota</taxon>
        <taxon>Actinomycetes</taxon>
        <taxon>Micromonosporales</taxon>
        <taxon>Micromonosporaceae</taxon>
        <taxon>Paractinoplanes</taxon>
    </lineage>
</organism>
<dbReference type="RefSeq" id="WP_203814841.1">
    <property type="nucleotide sequence ID" value="NZ_BAAABP010000014.1"/>
</dbReference>
<dbReference type="Proteomes" id="UP000598174">
    <property type="component" value="Unassembled WGS sequence"/>
</dbReference>
<dbReference type="EMBL" id="BOMM01000001">
    <property type="protein sequence ID" value="GIE08198.1"/>
    <property type="molecule type" value="Genomic_DNA"/>
</dbReference>